<feature type="transmembrane region" description="Helical" evidence="1">
    <location>
        <begin position="304"/>
        <end position="326"/>
    </location>
</feature>
<protein>
    <recommendedName>
        <fullName evidence="4">MacB-like periplasmic core domain-containing protein</fullName>
    </recommendedName>
</protein>
<evidence type="ECO:0000313" key="2">
    <source>
        <dbReference type="EMBL" id="BCK00959.1"/>
    </source>
</evidence>
<sequence>MKKASFYRDAYAGIGIRIKPGAGITEDDLLKALQQEETENAGQIPSVTAWVTKEAKIQNTFLNRKAKVTAVITAGDMRHTIPSSLIEGGYVYQDDYNGCIIDTRTAYSLFGSLNVIGNQLSYNNRSYYIRGIVKSNLPLIMIQGFQKSQVYNNLEFNYKNNDRAEALASAFLQKYGLAVKYTSIDESFYARAVSALLVLPIWLFYAFIAFYFFRLFMRSRREFKPAVFLGLTGILILTVLGFGHLLFQYGGSPFYLPEKIIPTKWSDFDYWVRLGKTIKQQIFQMDYLTPNPKDILLKKGLSNLWLHCLVSVLIYLHLLNALTSCLKNTKGCS</sequence>
<keyword evidence="1" id="KW-0472">Membrane</keyword>
<reference evidence="2 3" key="1">
    <citation type="submission" date="2020-08" db="EMBL/GenBank/DDBJ databases">
        <title>Draft genome sequencing of an Anaerocolumna strain isolated from anoxic soil subjected to BSD treatment.</title>
        <authorList>
            <person name="Uek A."/>
            <person name="Tonouchi A."/>
        </authorList>
    </citation>
    <scope>NUCLEOTIDE SEQUENCE [LARGE SCALE GENOMIC DNA]</scope>
    <source>
        <strain evidence="2 3">CTTW</strain>
    </source>
</reference>
<dbReference type="AlphaFoldDB" id="A0A7I8DRB7"/>
<keyword evidence="1" id="KW-0812">Transmembrane</keyword>
<dbReference type="Proteomes" id="UP000515703">
    <property type="component" value="Chromosome"/>
</dbReference>
<evidence type="ECO:0000256" key="1">
    <source>
        <dbReference type="SAM" id="Phobius"/>
    </source>
</evidence>
<reference evidence="2 3" key="2">
    <citation type="submission" date="2020-08" db="EMBL/GenBank/DDBJ databases">
        <authorList>
            <person name="Ueki A."/>
            <person name="Tonouchi A."/>
        </authorList>
    </citation>
    <scope>NUCLEOTIDE SEQUENCE [LARGE SCALE GENOMIC DNA]</scope>
    <source>
        <strain evidence="2 3">CTTW</strain>
    </source>
</reference>
<feature type="transmembrane region" description="Helical" evidence="1">
    <location>
        <begin position="188"/>
        <end position="213"/>
    </location>
</feature>
<accession>A0A7I8DRB7</accession>
<proteinExistence type="predicted"/>
<gene>
    <name evidence="2" type="ORF">bsdcttw_39990</name>
</gene>
<evidence type="ECO:0008006" key="4">
    <source>
        <dbReference type="Google" id="ProtNLM"/>
    </source>
</evidence>
<organism evidence="2 3">
    <name type="scientific">Anaerocolumna chitinilytica</name>
    <dbReference type="NCBI Taxonomy" id="1727145"/>
    <lineage>
        <taxon>Bacteria</taxon>
        <taxon>Bacillati</taxon>
        <taxon>Bacillota</taxon>
        <taxon>Clostridia</taxon>
        <taxon>Lachnospirales</taxon>
        <taxon>Lachnospiraceae</taxon>
        <taxon>Anaerocolumna</taxon>
    </lineage>
</organism>
<feature type="transmembrane region" description="Helical" evidence="1">
    <location>
        <begin position="225"/>
        <end position="247"/>
    </location>
</feature>
<dbReference type="KEGG" id="acht:bsdcttw_39990"/>
<keyword evidence="3" id="KW-1185">Reference proteome</keyword>
<keyword evidence="1" id="KW-1133">Transmembrane helix</keyword>
<dbReference type="EMBL" id="AP023368">
    <property type="protein sequence ID" value="BCK00959.1"/>
    <property type="molecule type" value="Genomic_DNA"/>
</dbReference>
<evidence type="ECO:0000313" key="3">
    <source>
        <dbReference type="Proteomes" id="UP000515703"/>
    </source>
</evidence>
<name>A0A7I8DRB7_9FIRM</name>